<dbReference type="AlphaFoldDB" id="M4AFN8"/>
<dbReference type="GO" id="GO:0004896">
    <property type="term" value="F:cytokine receptor activity"/>
    <property type="evidence" value="ECO:0007669"/>
    <property type="project" value="TreeGrafter"/>
</dbReference>
<dbReference type="OrthoDB" id="9908819at2759"/>
<keyword evidence="2" id="KW-0732">Signal</keyword>
<evidence type="ECO:0000313" key="5">
    <source>
        <dbReference type="Proteomes" id="UP000002852"/>
    </source>
</evidence>
<accession>M4AFN8</accession>
<evidence type="ECO:0000259" key="3">
    <source>
        <dbReference type="Pfam" id="PF01108"/>
    </source>
</evidence>
<protein>
    <submittedName>
        <fullName evidence="4">Uncharacterized LOC111607594</fullName>
    </submittedName>
</protein>
<dbReference type="GeneID" id="111607594"/>
<evidence type="ECO:0000313" key="4">
    <source>
        <dbReference type="Ensembl" id="ENSXMAP00000013282.1"/>
    </source>
</evidence>
<dbReference type="Gene3D" id="2.60.40.10">
    <property type="entry name" value="Immunoglobulins"/>
    <property type="match status" value="1"/>
</dbReference>
<keyword evidence="1" id="KW-0472">Membrane</keyword>
<dbReference type="PANTHER" id="PTHR20859:SF53">
    <property type="entry name" value="INTERLEUKIN-22 RECEPTOR SUBUNIT ALPHA-1"/>
    <property type="match status" value="1"/>
</dbReference>
<feature type="transmembrane region" description="Helical" evidence="1">
    <location>
        <begin position="224"/>
        <end position="249"/>
    </location>
</feature>
<proteinExistence type="predicted"/>
<dbReference type="CTD" id="163702"/>
<reference evidence="5" key="2">
    <citation type="journal article" date="2013" name="Nat. Genet.">
        <title>The genome of the platyfish, Xiphophorus maculatus, provides insights into evolutionary adaptation and several complex traits.</title>
        <authorList>
            <person name="Schartl M."/>
            <person name="Walter R.B."/>
            <person name="Shen Y."/>
            <person name="Garcia T."/>
            <person name="Catchen J."/>
            <person name="Amores A."/>
            <person name="Braasch I."/>
            <person name="Chalopin D."/>
            <person name="Volff J.N."/>
            <person name="Lesch K.P."/>
            <person name="Bisazza A."/>
            <person name="Minx P."/>
            <person name="Hillier L."/>
            <person name="Wilson R.K."/>
            <person name="Fuerstenberg S."/>
            <person name="Boore J."/>
            <person name="Searle S."/>
            <person name="Postlethwait J.H."/>
            <person name="Warren W.C."/>
        </authorList>
    </citation>
    <scope>NUCLEOTIDE SEQUENCE [LARGE SCALE GENOMIC DNA]</scope>
    <source>
        <strain evidence="5">JP 163 A</strain>
    </source>
</reference>
<dbReference type="InterPro" id="IPR036116">
    <property type="entry name" value="FN3_sf"/>
</dbReference>
<dbReference type="Proteomes" id="UP000002852">
    <property type="component" value="Unassembled WGS sequence"/>
</dbReference>
<dbReference type="GO" id="GO:0005886">
    <property type="term" value="C:plasma membrane"/>
    <property type="evidence" value="ECO:0007669"/>
    <property type="project" value="TreeGrafter"/>
</dbReference>
<dbReference type="InterPro" id="IPR003961">
    <property type="entry name" value="FN3_dom"/>
</dbReference>
<reference evidence="4" key="4">
    <citation type="submission" date="2025-09" db="UniProtKB">
        <authorList>
            <consortium name="Ensembl"/>
        </authorList>
    </citation>
    <scope>IDENTIFICATION</scope>
    <source>
        <strain evidence="4">JP 163 A</strain>
    </source>
</reference>
<dbReference type="SUPFAM" id="SSF49265">
    <property type="entry name" value="Fibronectin type III"/>
    <property type="match status" value="1"/>
</dbReference>
<dbReference type="Pfam" id="PF01108">
    <property type="entry name" value="Tissue_fac"/>
    <property type="match status" value="1"/>
</dbReference>
<name>M4AFN8_XIPMA</name>
<reference evidence="5" key="1">
    <citation type="submission" date="2012-01" db="EMBL/GenBank/DDBJ databases">
        <authorList>
            <person name="Walter R."/>
            <person name="Schartl M."/>
            <person name="Warren W."/>
        </authorList>
    </citation>
    <scope>NUCLEOTIDE SEQUENCE [LARGE SCALE GENOMIC DNA]</scope>
    <source>
        <strain evidence="5">JP 163 A</strain>
    </source>
</reference>
<dbReference type="STRING" id="8083.ENSXMAP00000013282"/>
<dbReference type="RefSeq" id="XP_023185155.1">
    <property type="nucleotide sequence ID" value="XM_023329387.1"/>
</dbReference>
<dbReference type="HOGENOM" id="CLU_548533_0_0_1"/>
<dbReference type="KEGG" id="xma:111607594"/>
<dbReference type="InterPro" id="IPR050650">
    <property type="entry name" value="Type-II_Cytokine-TF_Rcpt"/>
</dbReference>
<sequence>MWPRNIVVLLFCYASLSTGSGRVYFTSKNFYNVLHWDPVKPPFPGQKVLYSVQYWRGDDQDYLIKDECQNITSLSCDLTAETPSVYDVYYRAKVIVNGSCSDTTTSFKPLRDTVLGPPLLSIRTAASTLHVNVTVPKGPNGDSITDIITSTKKAVLEYTLKITHPQWAAQVVKTKNNHFDINLKYNQSDYCGHVVYTVTPEWGRSVSENASFCVTLPDDPRIPFLWPLLGAAVLAAIVIISAVCVCNYVKGGDSKIIKSLVISSQKLNVVEHPDKNLRISEVSSRDTNQIVHNKENTPLNSAENSPYCQQNPVTSAQSSGSYAAVGVQPQDQENERIFQQRDTMHRPTGICSSSLLSVKSSKDKPQIGQGIARWSNPEQQPLVVQTERDINGQLQLVFQLKGNLDELQINTERKLFLSDVTCQDGPFNIFERVDSLDGRDSGCYDSMVNTPTSLYCNTSYSSETTVPDFQQECQTTLPCNAIFQSGYKQNWMPERPHEPINITDT</sequence>
<keyword evidence="1" id="KW-1133">Transmembrane helix</keyword>
<evidence type="ECO:0000256" key="2">
    <source>
        <dbReference type="SAM" id="SignalP"/>
    </source>
</evidence>
<feature type="chain" id="PRO_5004047463" evidence="2">
    <location>
        <begin position="22"/>
        <end position="505"/>
    </location>
</feature>
<dbReference type="OMA" id="FCYACLS"/>
<dbReference type="InterPro" id="IPR013783">
    <property type="entry name" value="Ig-like_fold"/>
</dbReference>
<reference evidence="4" key="3">
    <citation type="submission" date="2025-08" db="UniProtKB">
        <authorList>
            <consortium name="Ensembl"/>
        </authorList>
    </citation>
    <scope>IDENTIFICATION</scope>
    <source>
        <strain evidence="4">JP 163 A</strain>
    </source>
</reference>
<dbReference type="InParanoid" id="M4AFN8"/>
<keyword evidence="5" id="KW-1185">Reference proteome</keyword>
<feature type="domain" description="Fibronectin type-III" evidence="3">
    <location>
        <begin position="22"/>
        <end position="94"/>
    </location>
</feature>
<dbReference type="GeneTree" id="ENSGT00940000165457"/>
<feature type="signal peptide" evidence="2">
    <location>
        <begin position="1"/>
        <end position="21"/>
    </location>
</feature>
<keyword evidence="1" id="KW-0812">Transmembrane</keyword>
<organism evidence="4 5">
    <name type="scientific">Xiphophorus maculatus</name>
    <name type="common">Southern platyfish</name>
    <name type="synonym">Platypoecilus maculatus</name>
    <dbReference type="NCBI Taxonomy" id="8083"/>
    <lineage>
        <taxon>Eukaryota</taxon>
        <taxon>Metazoa</taxon>
        <taxon>Chordata</taxon>
        <taxon>Craniata</taxon>
        <taxon>Vertebrata</taxon>
        <taxon>Euteleostomi</taxon>
        <taxon>Actinopterygii</taxon>
        <taxon>Neopterygii</taxon>
        <taxon>Teleostei</taxon>
        <taxon>Neoteleostei</taxon>
        <taxon>Acanthomorphata</taxon>
        <taxon>Ovalentaria</taxon>
        <taxon>Atherinomorphae</taxon>
        <taxon>Cyprinodontiformes</taxon>
        <taxon>Poeciliidae</taxon>
        <taxon>Poeciliinae</taxon>
        <taxon>Xiphophorus</taxon>
    </lineage>
</organism>
<dbReference type="PANTHER" id="PTHR20859">
    <property type="entry name" value="INTERFERON/INTERLEUKIN RECEPTOR"/>
    <property type="match status" value="1"/>
</dbReference>
<dbReference type="Ensembl" id="ENSXMAT00000013298.2">
    <property type="protein sequence ID" value="ENSXMAP00000013282.1"/>
    <property type="gene ID" value="ENSXMAG00000013254.2"/>
</dbReference>
<evidence type="ECO:0000256" key="1">
    <source>
        <dbReference type="SAM" id="Phobius"/>
    </source>
</evidence>